<dbReference type="Proteomes" id="UP000235786">
    <property type="component" value="Unassembled WGS sequence"/>
</dbReference>
<gene>
    <name evidence="2" type="ORF">L207DRAFT_550830</name>
</gene>
<sequence length="646" mass="72546">MPPSTSSPRLHQAAPLMPPLSVASRSYPSPQLRHKMVGSVQLSQLASADNHTYSSSTEYLLAMEDAIRPDKQAFKAMYEKGYRTWSGLHELTVEEGKPQPPWWDSLFQLQHPTFPEDLDLNTSFSNTILAKGKSLWRTSPGSCDLPFFEQDFFIPIASDHPVILELSDSQQSATAFFRWLLEDADDHIAVLVLTWTYILSARWAEIIPGVSGPQYSHSQAEWNFHANSCEEAPNYHDSVAINLGDVDDDAARWWAAILSPERGWDLSISSDKGHILFTLSRCAKSQKLPPGYPAASFSAALAYLSSYCEFHNIFEKMHAALAATLLLPVAKFDNRKFQLPIPRVLRQNKASSKDIYNTPPWSNNLNQLGKLLTLSCNAVGTKALLNSIFFEPDVECNICGAWLQGTFAFLDSDIIQSENSLLRVLMQRDPSLGFLWVEARLGWWKTDLNAAAWTGTLMSFIQQPVSTLLPETQAILRADECRLMYLSHDLFYTVPPLFPFAPFGSTSLTDTNIDVRLHANCGTSHCLEYEGLSWRCRGSQCASTPLKFPNLREKIGSPSESNVAVNYDSLDNEDDDCSEMVTRNIFTWLRDEDGFPVAERAIREHEWIDNLDSDDDEPITGETRSIVGGNLRGWLLKTMTKRSNSL</sequence>
<reference evidence="2 3" key="1">
    <citation type="submission" date="2016-04" db="EMBL/GenBank/DDBJ databases">
        <title>A degradative enzymes factory behind the ericoid mycorrhizal symbiosis.</title>
        <authorList>
            <consortium name="DOE Joint Genome Institute"/>
            <person name="Martino E."/>
            <person name="Morin E."/>
            <person name="Grelet G."/>
            <person name="Kuo A."/>
            <person name="Kohler A."/>
            <person name="Daghino S."/>
            <person name="Barry K."/>
            <person name="Choi C."/>
            <person name="Cichocki N."/>
            <person name="Clum A."/>
            <person name="Copeland A."/>
            <person name="Hainaut M."/>
            <person name="Haridas S."/>
            <person name="Labutti K."/>
            <person name="Lindquist E."/>
            <person name="Lipzen A."/>
            <person name="Khouja H.-R."/>
            <person name="Murat C."/>
            <person name="Ohm R."/>
            <person name="Olson A."/>
            <person name="Spatafora J."/>
            <person name="Veneault-Fourrey C."/>
            <person name="Henrissat B."/>
            <person name="Grigoriev I."/>
            <person name="Martin F."/>
            <person name="Perotto S."/>
        </authorList>
    </citation>
    <scope>NUCLEOTIDE SEQUENCE [LARGE SCALE GENOMIC DNA]</scope>
    <source>
        <strain evidence="2 3">F</strain>
    </source>
</reference>
<evidence type="ECO:0000313" key="2">
    <source>
        <dbReference type="EMBL" id="PMD47067.1"/>
    </source>
</evidence>
<dbReference type="EMBL" id="KZ613938">
    <property type="protein sequence ID" value="PMD47067.1"/>
    <property type="molecule type" value="Genomic_DNA"/>
</dbReference>
<dbReference type="STRING" id="1149755.A0A2J6S8I2"/>
<protein>
    <submittedName>
        <fullName evidence="2">Uncharacterized protein</fullName>
    </submittedName>
</protein>
<accession>A0A2J6S8I2</accession>
<keyword evidence="3" id="KW-1185">Reference proteome</keyword>
<evidence type="ECO:0000256" key="1">
    <source>
        <dbReference type="SAM" id="MobiDB-lite"/>
    </source>
</evidence>
<dbReference type="AlphaFoldDB" id="A0A2J6S8I2"/>
<name>A0A2J6S8I2_HYAVF</name>
<proteinExistence type="predicted"/>
<evidence type="ECO:0000313" key="3">
    <source>
        <dbReference type="Proteomes" id="UP000235786"/>
    </source>
</evidence>
<dbReference type="OrthoDB" id="3549294at2759"/>
<feature type="region of interest" description="Disordered" evidence="1">
    <location>
        <begin position="1"/>
        <end position="28"/>
    </location>
</feature>
<organism evidence="2 3">
    <name type="scientific">Hyaloscypha variabilis (strain UAMH 11265 / GT02V1 / F)</name>
    <name type="common">Meliniomyces variabilis</name>
    <dbReference type="NCBI Taxonomy" id="1149755"/>
    <lineage>
        <taxon>Eukaryota</taxon>
        <taxon>Fungi</taxon>
        <taxon>Dikarya</taxon>
        <taxon>Ascomycota</taxon>
        <taxon>Pezizomycotina</taxon>
        <taxon>Leotiomycetes</taxon>
        <taxon>Helotiales</taxon>
        <taxon>Hyaloscyphaceae</taxon>
        <taxon>Hyaloscypha</taxon>
        <taxon>Hyaloscypha variabilis</taxon>
    </lineage>
</organism>